<proteinExistence type="predicted"/>
<evidence type="ECO:0000313" key="1">
    <source>
        <dbReference type="EMBL" id="RNF27677.1"/>
    </source>
</evidence>
<dbReference type="GeneID" id="40313672"/>
<dbReference type="EMBL" id="MKKU01000001">
    <property type="protein sequence ID" value="RNF27677.1"/>
    <property type="molecule type" value="Genomic_DNA"/>
</dbReference>
<dbReference type="AlphaFoldDB" id="A0A3R7LFZ8"/>
<dbReference type="Proteomes" id="UP000284403">
    <property type="component" value="Unassembled WGS sequence"/>
</dbReference>
<gene>
    <name evidence="1" type="ORF">Tco025E_00061</name>
</gene>
<dbReference type="RefSeq" id="XP_029232883.1">
    <property type="nucleotide sequence ID" value="XM_029367010.1"/>
</dbReference>
<protein>
    <submittedName>
        <fullName evidence="1">Uncharacterized protein</fullName>
    </submittedName>
</protein>
<keyword evidence="2" id="KW-1185">Reference proteome</keyword>
<evidence type="ECO:0000313" key="2">
    <source>
        <dbReference type="Proteomes" id="UP000284403"/>
    </source>
</evidence>
<reference evidence="1 2" key="1">
    <citation type="journal article" date="2018" name="BMC Genomics">
        <title>Genomic comparison of Trypanosoma conorhini and Trypanosoma rangeli to Trypanosoma cruzi strains of high and low virulence.</title>
        <authorList>
            <person name="Bradwell K.R."/>
            <person name="Koparde V.N."/>
            <person name="Matveyev A.V."/>
            <person name="Serrano M.G."/>
            <person name="Alves J.M."/>
            <person name="Parikh H."/>
            <person name="Huang B."/>
            <person name="Lee V."/>
            <person name="Espinosa-Alvarez O."/>
            <person name="Ortiz P.A."/>
            <person name="Costa-Martins A.G."/>
            <person name="Teixeira M.M."/>
            <person name="Buck G.A."/>
        </authorList>
    </citation>
    <scope>NUCLEOTIDE SEQUENCE [LARGE SCALE GENOMIC DNA]</scope>
    <source>
        <strain evidence="1 2">025E</strain>
    </source>
</reference>
<comment type="caution">
    <text evidence="1">The sequence shown here is derived from an EMBL/GenBank/DDBJ whole genome shotgun (WGS) entry which is preliminary data.</text>
</comment>
<sequence length="152" mass="16643">MVGIQLHEEHMTASTGRATALDCGRSEANAVRSTAPVRAIRATGGMRGGQPSISQFFAIKYITTIIAARIRQQTRYTVIMGRPTFSSVFFSFTFILPKLPWTSSIFRSVSSSICSCAPSSEVMCVAFSLRRCTPTWMRSSEASMTASFFCVS</sequence>
<organism evidence="1 2">
    <name type="scientific">Trypanosoma conorhini</name>
    <dbReference type="NCBI Taxonomy" id="83891"/>
    <lineage>
        <taxon>Eukaryota</taxon>
        <taxon>Discoba</taxon>
        <taxon>Euglenozoa</taxon>
        <taxon>Kinetoplastea</taxon>
        <taxon>Metakinetoplastina</taxon>
        <taxon>Trypanosomatida</taxon>
        <taxon>Trypanosomatidae</taxon>
        <taxon>Trypanosoma</taxon>
    </lineage>
</organism>
<accession>A0A3R7LFZ8</accession>
<name>A0A3R7LFZ8_9TRYP</name>